<sequence length="605" mass="68527">MFIFVLFVLGLVFLVSCDSSAISLPTETKESIVSTATPLITHASTPLPSIAATPFSEPLMTENLVELFVGQERKDGSGSIGEAPYNNDHTGLHTQPLHLAFHDYKLYLFFSFKKSSSEVLDALLKQIKVSSGVQFEINPTDTNARNEVRYKMDIGEFDQTMTMQFGNTPEIFIFKAKPIQISLADASSDTPNLFFTGLPMGLNLLASDNQTITFVFSEPIDPAFNSVLPNIGEWTDDSHYTIKLSRDSFTDSPRIIFNLKSQRGNRLKEVDSYLNIRFFKERSWFNGGTNKEIVEGPRFRFYDNFIYSPDKSSYVANTYLEGAFGDEGGGYYGLVLEHRKKPAVILETANHIAGFPPKLQVYWLDNHRLIYNSNGKIQLYNVTSKLKTELILMPDPQKGYINNFTYDPFQKKLHVMWIKFDENGELGLAQLTHSLYDIAADHVKLIAEEPYKSESIEEYKYQILSLSMQPVKNGFYWTKVNKGSISTEYIGNNGVKDQAKGRIVGVSAQGVYLLDEPAYGKEGHDEANKRKLYYWKPGTAPQQILLPDNLGYLKAFGQSLSAQSFENTNLNFRFELKTNKWFPLNKEETTTTVPYQDSMAIYQQG</sequence>
<organism evidence="1 2">
    <name type="scientific">Paenibacillus psychroresistens</name>
    <dbReference type="NCBI Taxonomy" id="1778678"/>
    <lineage>
        <taxon>Bacteria</taxon>
        <taxon>Bacillati</taxon>
        <taxon>Bacillota</taxon>
        <taxon>Bacilli</taxon>
        <taxon>Bacillales</taxon>
        <taxon>Paenibacillaceae</taxon>
        <taxon>Paenibacillus</taxon>
    </lineage>
</organism>
<name>A0A6B8RQL9_9BACL</name>
<keyword evidence="2" id="KW-1185">Reference proteome</keyword>
<reference evidence="2" key="1">
    <citation type="submission" date="2018-11" db="EMBL/GenBank/DDBJ databases">
        <title>Complete genome sequence of Paenibacillus sp. ML311-T8.</title>
        <authorList>
            <person name="Nam Y.-D."/>
            <person name="Kang J."/>
            <person name="Chung W.-H."/>
            <person name="Park Y.S."/>
        </authorList>
    </citation>
    <scope>NUCLEOTIDE SEQUENCE [LARGE SCALE GENOMIC DNA]</scope>
    <source>
        <strain evidence="2">ML311-T8</strain>
    </source>
</reference>
<dbReference type="KEGG" id="ppsc:EHS13_24280"/>
<gene>
    <name evidence="1" type="ORF">EHS13_24280</name>
</gene>
<evidence type="ECO:0000313" key="1">
    <source>
        <dbReference type="EMBL" id="QGQ97783.1"/>
    </source>
</evidence>
<protein>
    <submittedName>
        <fullName evidence="1">Uncharacterized protein</fullName>
    </submittedName>
</protein>
<dbReference type="AlphaFoldDB" id="A0A6B8RQL9"/>
<accession>A0A6B8RQL9</accession>
<dbReference type="EMBL" id="CP034235">
    <property type="protein sequence ID" value="QGQ97783.1"/>
    <property type="molecule type" value="Genomic_DNA"/>
</dbReference>
<dbReference type="Proteomes" id="UP000426246">
    <property type="component" value="Chromosome"/>
</dbReference>
<proteinExistence type="predicted"/>
<evidence type="ECO:0000313" key="2">
    <source>
        <dbReference type="Proteomes" id="UP000426246"/>
    </source>
</evidence>